<gene>
    <name evidence="1" type="ORF">I7I53_12032</name>
</gene>
<name>A0A8A1LVF3_AJEC8</name>
<protein>
    <submittedName>
        <fullName evidence="1">Uncharacterized protein</fullName>
    </submittedName>
</protein>
<organism evidence="1 2">
    <name type="scientific">Ajellomyces capsulatus (strain H88)</name>
    <name type="common">Darling's disease fungus</name>
    <name type="synonym">Histoplasma capsulatum</name>
    <dbReference type="NCBI Taxonomy" id="544711"/>
    <lineage>
        <taxon>Eukaryota</taxon>
        <taxon>Fungi</taxon>
        <taxon>Dikarya</taxon>
        <taxon>Ascomycota</taxon>
        <taxon>Pezizomycotina</taxon>
        <taxon>Eurotiomycetes</taxon>
        <taxon>Eurotiomycetidae</taxon>
        <taxon>Onygenales</taxon>
        <taxon>Ajellomycetaceae</taxon>
        <taxon>Histoplasma</taxon>
    </lineage>
</organism>
<evidence type="ECO:0000313" key="1">
    <source>
        <dbReference type="EMBL" id="QSS57751.1"/>
    </source>
</evidence>
<accession>A0A8A1LVF3</accession>
<reference evidence="1" key="1">
    <citation type="submission" date="2021-01" db="EMBL/GenBank/DDBJ databases">
        <title>Chromosome-level genome assembly of a human fungal pathogen reveals clustering of transcriptionally co-regulated genes.</title>
        <authorList>
            <person name="Voorhies M."/>
            <person name="Cohen S."/>
            <person name="Shea T.P."/>
            <person name="Petrus S."/>
            <person name="Munoz J.F."/>
            <person name="Poplawski S."/>
            <person name="Goldman W.E."/>
            <person name="Michael T."/>
            <person name="Cuomo C.A."/>
            <person name="Sil A."/>
            <person name="Beyhan S."/>
        </authorList>
    </citation>
    <scope>NUCLEOTIDE SEQUENCE</scope>
    <source>
        <strain evidence="1">H88</strain>
    </source>
</reference>
<dbReference type="EMBL" id="CP069107">
    <property type="protein sequence ID" value="QSS57751.1"/>
    <property type="molecule type" value="Genomic_DNA"/>
</dbReference>
<dbReference type="AlphaFoldDB" id="A0A8A1LVF3"/>
<proteinExistence type="predicted"/>
<dbReference type="VEuPathDB" id="FungiDB:I7I53_12032"/>
<dbReference type="Proteomes" id="UP000663419">
    <property type="component" value="Chromosome 6"/>
</dbReference>
<sequence>MGCCIPVYRCRRRWTREERGGGSGYLLRQRFGLISHISHCPVQVNPLEPITARKALHEAEREVESIFPVFDLEMRNEYGIEG</sequence>
<evidence type="ECO:0000313" key="2">
    <source>
        <dbReference type="Proteomes" id="UP000663419"/>
    </source>
</evidence>